<keyword evidence="4" id="KW-1185">Reference proteome</keyword>
<keyword evidence="2" id="KW-0732">Signal</keyword>
<sequence>MEVTTKKSAFLPAIATAVLVAGAGCAPATEKPPGGAPEQPSAPTPSSANTLPTDSDRSEEPPSAPVAEAPESLDDDITAILDAAGDYQVGVAIAGASGDDARVFGEESAFFAASTAKIITAAAFYHSVEDGEASLHENLGQEDAAFQIQDMVNKGWLVKK</sequence>
<accession>A0ABW4Q1Y9</accession>
<dbReference type="Proteomes" id="UP001597307">
    <property type="component" value="Unassembled WGS sequence"/>
</dbReference>
<evidence type="ECO:0000256" key="2">
    <source>
        <dbReference type="SAM" id="SignalP"/>
    </source>
</evidence>
<feature type="chain" id="PRO_5046754710" description="Beta-lactamase enzyme family protein" evidence="2">
    <location>
        <begin position="29"/>
        <end position="160"/>
    </location>
</feature>
<reference evidence="4" key="1">
    <citation type="journal article" date="2019" name="Int. J. Syst. Evol. Microbiol.">
        <title>The Global Catalogue of Microorganisms (GCM) 10K type strain sequencing project: providing services to taxonomists for standard genome sequencing and annotation.</title>
        <authorList>
            <consortium name="The Broad Institute Genomics Platform"/>
            <consortium name="The Broad Institute Genome Sequencing Center for Infectious Disease"/>
            <person name="Wu L."/>
            <person name="Ma J."/>
        </authorList>
    </citation>
    <scope>NUCLEOTIDE SEQUENCE [LARGE SCALE GENOMIC DNA]</scope>
    <source>
        <strain evidence="4">JCM 11496</strain>
    </source>
</reference>
<proteinExistence type="predicted"/>
<feature type="region of interest" description="Disordered" evidence="1">
    <location>
        <begin position="25"/>
        <end position="73"/>
    </location>
</feature>
<dbReference type="SUPFAM" id="SSF56601">
    <property type="entry name" value="beta-lactamase/transpeptidase-like"/>
    <property type="match status" value="1"/>
</dbReference>
<gene>
    <name evidence="3" type="ORF">ACFSFX_01340</name>
</gene>
<dbReference type="Gene3D" id="3.40.710.10">
    <property type="entry name" value="DD-peptidase/beta-lactamase superfamily"/>
    <property type="match status" value="1"/>
</dbReference>
<protein>
    <recommendedName>
        <fullName evidence="5">Beta-lactamase enzyme family protein</fullName>
    </recommendedName>
</protein>
<organism evidence="3 4">
    <name type="scientific">Arthrobacter flavus</name>
    <dbReference type="NCBI Taxonomy" id="95172"/>
    <lineage>
        <taxon>Bacteria</taxon>
        <taxon>Bacillati</taxon>
        <taxon>Actinomycetota</taxon>
        <taxon>Actinomycetes</taxon>
        <taxon>Micrococcales</taxon>
        <taxon>Micrococcaceae</taxon>
        <taxon>Arthrobacter</taxon>
    </lineage>
</organism>
<name>A0ABW4Q1Y9_9MICC</name>
<feature type="signal peptide" evidence="2">
    <location>
        <begin position="1"/>
        <end position="28"/>
    </location>
</feature>
<dbReference type="EMBL" id="JBHUGA010000003">
    <property type="protein sequence ID" value="MFD1845239.1"/>
    <property type="molecule type" value="Genomic_DNA"/>
</dbReference>
<feature type="compositionally biased region" description="Polar residues" evidence="1">
    <location>
        <begin position="44"/>
        <end position="53"/>
    </location>
</feature>
<comment type="caution">
    <text evidence="3">The sequence shown here is derived from an EMBL/GenBank/DDBJ whole genome shotgun (WGS) entry which is preliminary data.</text>
</comment>
<dbReference type="InterPro" id="IPR012338">
    <property type="entry name" value="Beta-lactam/transpept-like"/>
</dbReference>
<dbReference type="PROSITE" id="PS51257">
    <property type="entry name" value="PROKAR_LIPOPROTEIN"/>
    <property type="match status" value="1"/>
</dbReference>
<dbReference type="RefSeq" id="WP_343877277.1">
    <property type="nucleotide sequence ID" value="NZ_BAAAIJ010000003.1"/>
</dbReference>
<evidence type="ECO:0000313" key="4">
    <source>
        <dbReference type="Proteomes" id="UP001597307"/>
    </source>
</evidence>
<evidence type="ECO:0000313" key="3">
    <source>
        <dbReference type="EMBL" id="MFD1845239.1"/>
    </source>
</evidence>
<evidence type="ECO:0008006" key="5">
    <source>
        <dbReference type="Google" id="ProtNLM"/>
    </source>
</evidence>
<evidence type="ECO:0000256" key="1">
    <source>
        <dbReference type="SAM" id="MobiDB-lite"/>
    </source>
</evidence>